<comment type="pathway">
    <text evidence="1 5">Purine metabolism; urate degradation; (S)-allantoin from urate: step 1/3.</text>
</comment>
<evidence type="ECO:0000313" key="10">
    <source>
        <dbReference type="Proteomes" id="UP000619260"/>
    </source>
</evidence>
<dbReference type="SUPFAM" id="SSF55620">
    <property type="entry name" value="Tetrahydrobiopterin biosynthesis enzymes-like"/>
    <property type="match status" value="2"/>
</dbReference>
<dbReference type="AlphaFoldDB" id="A0A8J4DRJ4"/>
<keyword evidence="4 5" id="KW-0560">Oxidoreductase</keyword>
<evidence type="ECO:0000256" key="8">
    <source>
        <dbReference type="RuleBase" id="RU004455"/>
    </source>
</evidence>
<evidence type="ECO:0000256" key="5">
    <source>
        <dbReference type="PIRNR" id="PIRNR000241"/>
    </source>
</evidence>
<dbReference type="RefSeq" id="WP_203899926.1">
    <property type="nucleotide sequence ID" value="NZ_BOPF01000010.1"/>
</dbReference>
<feature type="binding site" evidence="7">
    <location>
        <position position="56"/>
    </location>
    <ligand>
        <name>O2</name>
        <dbReference type="ChEBI" id="CHEBI:15379"/>
    </ligand>
</feature>
<evidence type="ECO:0000256" key="7">
    <source>
        <dbReference type="PIRSR" id="PIRSR000241-2"/>
    </source>
</evidence>
<feature type="active site" description="Charge relay system" evidence="6">
    <location>
        <position position="238"/>
    </location>
</feature>
<dbReference type="EMBL" id="BOPF01000010">
    <property type="protein sequence ID" value="GIJ46392.1"/>
    <property type="molecule type" value="Genomic_DNA"/>
</dbReference>
<dbReference type="Pfam" id="PF01014">
    <property type="entry name" value="Uricase"/>
    <property type="match status" value="2"/>
</dbReference>
<evidence type="ECO:0000256" key="6">
    <source>
        <dbReference type="PIRSR" id="PIRSR000241-1"/>
    </source>
</evidence>
<feature type="binding site" evidence="7">
    <location>
        <position position="168"/>
    </location>
    <ligand>
        <name>5-hydroxyisourate</name>
        <dbReference type="ChEBI" id="CHEBI:18072"/>
    </ligand>
</feature>
<dbReference type="PANTHER" id="PTHR42874">
    <property type="entry name" value="URICASE"/>
    <property type="match status" value="1"/>
</dbReference>
<proteinExistence type="inferred from homology"/>
<dbReference type="EC" id="1.7.3.3" evidence="5 8"/>
<keyword evidence="3 5" id="KW-0659">Purine metabolism</keyword>
<keyword evidence="10" id="KW-1185">Reference proteome</keyword>
<feature type="binding site" evidence="7">
    <location>
        <position position="211"/>
    </location>
    <ligand>
        <name>urate</name>
        <dbReference type="ChEBI" id="CHEBI:17775"/>
    </ligand>
</feature>
<evidence type="ECO:0000256" key="1">
    <source>
        <dbReference type="ARBA" id="ARBA00004831"/>
    </source>
</evidence>
<dbReference type="UniPathway" id="UPA00394">
    <property type="reaction ID" value="UER00650"/>
</dbReference>
<evidence type="ECO:0000256" key="2">
    <source>
        <dbReference type="ARBA" id="ARBA00009760"/>
    </source>
</evidence>
<dbReference type="PANTHER" id="PTHR42874:SF1">
    <property type="entry name" value="URICASE"/>
    <property type="match status" value="1"/>
</dbReference>
<comment type="function">
    <text evidence="5 8">Catalyzes the oxidation of uric acid to 5-hydroxyisourate, which is further processed to form (S)-allantoin.</text>
</comment>
<feature type="binding site" evidence="7">
    <location>
        <position position="151"/>
    </location>
    <ligand>
        <name>5-hydroxyisourate</name>
        <dbReference type="ChEBI" id="CHEBI:18072"/>
    </ligand>
</feature>
<evidence type="ECO:0000256" key="3">
    <source>
        <dbReference type="ARBA" id="ARBA00022631"/>
    </source>
</evidence>
<sequence length="287" mass="31140">MGIVLGDNRYGKAEIRMVHVARSGAHELADLNVSVALAGDLAGTHLRGDNSNVLPTDTQKNTVYAFAAERGVGEIEDFALRLARHFVSSQPAIARAWVAIEEYPWRRLGPHSFARDGGSVRTARAVVDGDSEWVLSGVRELVLMNTTNSEFHGYVVDRYTTLPPTTDRILATEVSAAWRHGGTTVDFGQSYVDAVARMTDAFVGTYSLALQQTLYAMGGAVLADAGIVEARLVLPNKHHFLVDTAPFGLDNPAAVYHADDRPYGRIEGTVTREDTVDAPLAWDGYAL</sequence>
<feature type="binding site" evidence="7">
    <location>
        <position position="168"/>
    </location>
    <ligand>
        <name>urate</name>
        <dbReference type="ChEBI" id="CHEBI:17775"/>
    </ligand>
</feature>
<accession>A0A8J4DRJ4</accession>
<feature type="binding site" evidence="7">
    <location>
        <position position="236"/>
    </location>
    <ligand>
        <name>O2</name>
        <dbReference type="ChEBI" id="CHEBI:15379"/>
    </ligand>
</feature>
<dbReference type="GO" id="GO:0019628">
    <property type="term" value="P:urate catabolic process"/>
    <property type="evidence" value="ECO:0007669"/>
    <property type="project" value="UniProtKB-UniPathway"/>
</dbReference>
<feature type="binding site" evidence="7">
    <location>
        <position position="56"/>
    </location>
    <ligand>
        <name>5-hydroxyisourate</name>
        <dbReference type="ChEBI" id="CHEBI:18072"/>
    </ligand>
</feature>
<dbReference type="PRINTS" id="PR00093">
    <property type="entry name" value="URICASE"/>
</dbReference>
<feature type="binding site" evidence="7">
    <location>
        <position position="151"/>
    </location>
    <ligand>
        <name>urate</name>
        <dbReference type="ChEBI" id="CHEBI:17775"/>
    </ligand>
</feature>
<protein>
    <recommendedName>
        <fullName evidence="5 8">Uricase</fullName>
        <ecNumber evidence="5 8">1.7.3.3</ecNumber>
    </recommendedName>
    <alternativeName>
        <fullName evidence="5">Urate oxidase</fullName>
    </alternativeName>
</protein>
<feature type="binding site" evidence="7">
    <location>
        <position position="57"/>
    </location>
    <ligand>
        <name>5-hydroxyisourate</name>
        <dbReference type="ChEBI" id="CHEBI:18072"/>
    </ligand>
</feature>
<reference evidence="9" key="1">
    <citation type="submission" date="2021-01" db="EMBL/GenBank/DDBJ databases">
        <title>Whole genome shotgun sequence of Virgisporangium aliadipatigenens NBRC 105644.</title>
        <authorList>
            <person name="Komaki H."/>
            <person name="Tamura T."/>
        </authorList>
    </citation>
    <scope>NUCLEOTIDE SEQUENCE</scope>
    <source>
        <strain evidence="9">NBRC 105644</strain>
    </source>
</reference>
<dbReference type="Gene3D" id="3.10.270.10">
    <property type="entry name" value="Urate Oxidase"/>
    <property type="match status" value="1"/>
</dbReference>
<comment type="caution">
    <text evidence="9">The sequence shown here is derived from an EMBL/GenBank/DDBJ whole genome shotgun (WGS) entry which is preliminary data.</text>
</comment>
<dbReference type="Proteomes" id="UP000619260">
    <property type="component" value="Unassembled WGS sequence"/>
</dbReference>
<comment type="catalytic activity">
    <reaction evidence="5 8">
        <text>urate + O2 + H2O = 5-hydroxyisourate + H2O2</text>
        <dbReference type="Rhea" id="RHEA:21368"/>
        <dbReference type="ChEBI" id="CHEBI:15377"/>
        <dbReference type="ChEBI" id="CHEBI:15379"/>
        <dbReference type="ChEBI" id="CHEBI:16240"/>
        <dbReference type="ChEBI" id="CHEBI:17775"/>
        <dbReference type="ChEBI" id="CHEBI:18072"/>
        <dbReference type="EC" id="1.7.3.3"/>
    </reaction>
</comment>
<dbReference type="GO" id="GO:0006144">
    <property type="term" value="P:purine nucleobase metabolic process"/>
    <property type="evidence" value="ECO:0007669"/>
    <property type="project" value="UniProtKB-KW"/>
</dbReference>
<dbReference type="NCBIfam" id="TIGR03383">
    <property type="entry name" value="urate_oxi"/>
    <property type="match status" value="1"/>
</dbReference>
<evidence type="ECO:0000256" key="4">
    <source>
        <dbReference type="ARBA" id="ARBA00023002"/>
    </source>
</evidence>
<feature type="binding site" evidence="7">
    <location>
        <position position="236"/>
    </location>
    <ligand>
        <name>urate</name>
        <dbReference type="ChEBI" id="CHEBI:17775"/>
    </ligand>
</feature>
<feature type="binding site" evidence="7">
    <location>
        <position position="56"/>
    </location>
    <ligand>
        <name>urate</name>
        <dbReference type="ChEBI" id="CHEBI:17775"/>
    </ligand>
</feature>
<dbReference type="PIRSF" id="PIRSF000241">
    <property type="entry name" value="Urate_oxidase"/>
    <property type="match status" value="1"/>
</dbReference>
<organism evidence="9 10">
    <name type="scientific">Virgisporangium aliadipatigenens</name>
    <dbReference type="NCBI Taxonomy" id="741659"/>
    <lineage>
        <taxon>Bacteria</taxon>
        <taxon>Bacillati</taxon>
        <taxon>Actinomycetota</taxon>
        <taxon>Actinomycetes</taxon>
        <taxon>Micromonosporales</taxon>
        <taxon>Micromonosporaceae</taxon>
        <taxon>Virgisporangium</taxon>
    </lineage>
</organism>
<gene>
    <name evidence="9" type="ORF">Val02_32780</name>
</gene>
<evidence type="ECO:0000313" key="9">
    <source>
        <dbReference type="EMBL" id="GIJ46392.1"/>
    </source>
</evidence>
<feature type="binding site" evidence="7">
    <location>
        <position position="211"/>
    </location>
    <ligand>
        <name>5-hydroxyisourate</name>
        <dbReference type="ChEBI" id="CHEBI:18072"/>
    </ligand>
</feature>
<comment type="similarity">
    <text evidence="2 5 8">Belongs to the uricase family.</text>
</comment>
<dbReference type="InterPro" id="IPR002042">
    <property type="entry name" value="Uricase"/>
</dbReference>
<feature type="binding site" evidence="7">
    <location>
        <position position="57"/>
    </location>
    <ligand>
        <name>urate</name>
        <dbReference type="ChEBI" id="CHEBI:17775"/>
    </ligand>
</feature>
<dbReference type="GO" id="GO:0004846">
    <property type="term" value="F:urate oxidase activity"/>
    <property type="evidence" value="ECO:0007669"/>
    <property type="project" value="UniProtKB-EC"/>
</dbReference>
<feature type="binding site" evidence="7">
    <location>
        <position position="236"/>
    </location>
    <ligand>
        <name>5-hydroxyisourate</name>
        <dbReference type="ChEBI" id="CHEBI:18072"/>
    </ligand>
</feature>
<name>A0A8J4DRJ4_9ACTN</name>
<feature type="active site" description="Charge relay system" evidence="6">
    <location>
        <position position="56"/>
    </location>
</feature>
<feature type="active site" description="Charge relay system" evidence="6">
    <location>
        <position position="12"/>
    </location>
</feature>